<protein>
    <submittedName>
        <fullName evidence="1">Uncharacterized protein</fullName>
    </submittedName>
</protein>
<dbReference type="AlphaFoldDB" id="Q88G28"/>
<evidence type="ECO:0000313" key="2">
    <source>
        <dbReference type="Proteomes" id="UP000000556"/>
    </source>
</evidence>
<name>Q88G28_PSEPK</name>
<gene>
    <name evidence="1" type="ordered locus">PP_3898</name>
</gene>
<dbReference type="Proteomes" id="UP000000556">
    <property type="component" value="Chromosome"/>
</dbReference>
<dbReference type="BioCyc" id="PPUT160488:G1G01-4160-MONOMER"/>
<proteinExistence type="predicted"/>
<reference evidence="1 2" key="2">
    <citation type="journal article" date="2016" name="Environ. Microbiol.">
        <title>The revisited genome of Pseudomonas putida KT2440 enlightens its value as a robust metabolic chassis.</title>
        <authorList>
            <person name="Belda E."/>
            <person name="van Heck R.G."/>
            <person name="Lopez-Sanchez M.J."/>
            <person name="Cruveiller S."/>
            <person name="Barbe V."/>
            <person name="Fraser C."/>
            <person name="Klenk H.P."/>
            <person name="Petersen J."/>
            <person name="Morgat A."/>
            <person name="Nikel P.I."/>
            <person name="Vallenet D."/>
            <person name="Rouy Z."/>
            <person name="Sekowska A."/>
            <person name="Martins Dos Santos V.A."/>
            <person name="de Lorenzo V."/>
            <person name="Danchin A."/>
            <person name="Medigue C."/>
        </authorList>
    </citation>
    <scope>NUCLEOTIDE SEQUENCE [LARGE SCALE GENOMIC DNA]</scope>
    <source>
        <strain evidence="2">ATCC 47054 / DSM 6125 / CFBP 8728 / NCIMB 11950 / KT2440</strain>
    </source>
</reference>
<keyword evidence="2" id="KW-1185">Reference proteome</keyword>
<sequence>MPLTKPNQELRRDLKEAASALKWSGVDLFTFAKKLLTAGDEDGANQLMEIALRFQGVEDKLEGYAEEVKAGRVTRTKE</sequence>
<dbReference type="STRING" id="160488.PP_3898"/>
<organism evidence="1 2">
    <name type="scientific">Pseudomonas putida (strain ATCC 47054 / DSM 6125 / CFBP 8728 / NCIMB 11950 / KT2440)</name>
    <dbReference type="NCBI Taxonomy" id="160488"/>
    <lineage>
        <taxon>Bacteria</taxon>
        <taxon>Pseudomonadati</taxon>
        <taxon>Pseudomonadota</taxon>
        <taxon>Gammaproteobacteria</taxon>
        <taxon>Pseudomonadales</taxon>
        <taxon>Pseudomonadaceae</taxon>
        <taxon>Pseudomonas</taxon>
    </lineage>
</organism>
<accession>Q88G28</accession>
<dbReference type="HOGENOM" id="CLU_196799_0_0_6"/>
<dbReference type="PaxDb" id="160488-PP_3898"/>
<dbReference type="KEGG" id="ppu:PP_3898"/>
<reference evidence="1 2" key="1">
    <citation type="journal article" date="2002" name="Environ. Microbiol.">
        <title>Complete genome sequence and comparative analysis of the metabolically versatile Pseudomonas putida KT2440.</title>
        <authorList>
            <person name="Nelson K.E."/>
            <person name="Weinel C."/>
            <person name="Paulsen I.T."/>
            <person name="Dodson R.J."/>
            <person name="Hilbert H."/>
            <person name="Martins dos Santos V.A."/>
            <person name="Fouts D.E."/>
            <person name="Gill S.R."/>
            <person name="Pop M."/>
            <person name="Holmes M."/>
            <person name="Brinkac L."/>
            <person name="Beanan M."/>
            <person name="DeBoy R.T."/>
            <person name="Daugherty S."/>
            <person name="Kolonay J."/>
            <person name="Madupu R."/>
            <person name="Nelson W."/>
            <person name="White O."/>
            <person name="Peterson J."/>
            <person name="Khouri H."/>
            <person name="Hance I."/>
            <person name="Chris Lee P."/>
            <person name="Holtzapple E."/>
            <person name="Scanlan D."/>
            <person name="Tran K."/>
            <person name="Moazzez A."/>
            <person name="Utterback T."/>
            <person name="Rizzo M."/>
            <person name="Lee K."/>
            <person name="Kosack D."/>
            <person name="Moestl D."/>
            <person name="Wedler H."/>
            <person name="Lauber J."/>
            <person name="Stjepandic D."/>
            <person name="Hoheisel J."/>
            <person name="Straetz M."/>
            <person name="Heim S."/>
            <person name="Kiewitz C."/>
            <person name="Eisen J.A."/>
            <person name="Timmis K.N."/>
            <person name="Dusterhoft A."/>
            <person name="Tummler B."/>
            <person name="Fraser C.M."/>
        </authorList>
    </citation>
    <scope>NUCLEOTIDE SEQUENCE [LARGE SCALE GENOMIC DNA]</scope>
    <source>
        <strain evidence="2">ATCC 47054 / DSM 6125 / CFBP 8728 / NCIMB 11950 / KT2440</strain>
    </source>
</reference>
<dbReference type="PATRIC" id="fig|160488.4.peg.4155"/>
<dbReference type="OrthoDB" id="6984782at2"/>
<evidence type="ECO:0000313" key="1">
    <source>
        <dbReference type="EMBL" id="AAN69492.1"/>
    </source>
</evidence>
<dbReference type="eggNOG" id="ENOG5032NKQ">
    <property type="taxonomic scope" value="Bacteria"/>
</dbReference>
<dbReference type="RefSeq" id="WP_010954724.1">
    <property type="nucleotide sequence ID" value="NC_002947.4"/>
</dbReference>
<dbReference type="EMBL" id="AE015451">
    <property type="protein sequence ID" value="AAN69492.1"/>
    <property type="molecule type" value="Genomic_DNA"/>
</dbReference>